<reference evidence="1" key="1">
    <citation type="submission" date="2015-10" db="EMBL/GenBank/DDBJ databases">
        <authorList>
            <person name="Gilbert D.G."/>
        </authorList>
    </citation>
    <scope>NUCLEOTIDE SEQUENCE</scope>
    <source>
        <strain evidence="1">Phyl III-seqv23</strain>
    </source>
</reference>
<organism evidence="1">
    <name type="scientific">Ralstonia solanacearum</name>
    <name type="common">Pseudomonas solanacearum</name>
    <dbReference type="NCBI Taxonomy" id="305"/>
    <lineage>
        <taxon>Bacteria</taxon>
        <taxon>Pseudomonadati</taxon>
        <taxon>Pseudomonadota</taxon>
        <taxon>Betaproteobacteria</taxon>
        <taxon>Burkholderiales</taxon>
        <taxon>Burkholderiaceae</taxon>
        <taxon>Ralstonia</taxon>
        <taxon>Ralstonia solanacearum species complex</taxon>
    </lineage>
</organism>
<proteinExistence type="predicted"/>
<protein>
    <submittedName>
        <fullName evidence="1">Uncharacterized protein</fullName>
    </submittedName>
</protein>
<sequence length="94" mass="10187">MWRMATAFWPPNNCSEVMMRASPTTVAGALTLGAAAGSAFRGLCSRVAGRLRATMMCRRRVTVRPASCDSTVFMAMSWLAEGMGWQGSSEYLSL</sequence>
<dbReference type="AlphaFoldDB" id="A0A0S4UQ42"/>
<evidence type="ECO:0000313" key="1">
    <source>
        <dbReference type="EMBL" id="CUV24351.1"/>
    </source>
</evidence>
<dbReference type="EMBL" id="LN899823">
    <property type="protein sequence ID" value="CUV24351.1"/>
    <property type="molecule type" value="Genomic_DNA"/>
</dbReference>
<accession>A0A0S4UQ42</accession>
<gene>
    <name evidence="1" type="ORF">RUN1744_v1_620043</name>
</gene>
<name>A0A0S4UQ42_RALSL</name>